<dbReference type="InterPro" id="IPR007627">
    <property type="entry name" value="RNA_pol_sigma70_r2"/>
</dbReference>
<dbReference type="SUPFAM" id="SSF88946">
    <property type="entry name" value="Sigma2 domain of RNA polymerase sigma factors"/>
    <property type="match status" value="1"/>
</dbReference>
<keyword evidence="2" id="KW-0805">Transcription regulation</keyword>
<sequence length="180" mass="20016">MADDEELIARARNGDLEAYGALIARFTAPAHRLAVLLGAGADADDVVQEAFVKAHGSLNRFRPGAPFRPWLLRIVANEAKNTVRSRGRRESLALRVPEQRVAPDDPEAEIIAAERRKTLLTEIEKLPERERQVLLCRYFLDLSEAETAEILACPRGSVKSRTSRGLTRLRNALGEEAHRG</sequence>
<feature type="domain" description="RNA polymerase sigma-70 region 2" evidence="6">
    <location>
        <begin position="31"/>
        <end position="89"/>
    </location>
</feature>
<dbReference type="Gene3D" id="1.10.10.10">
    <property type="entry name" value="Winged helix-like DNA-binding domain superfamily/Winged helix DNA-binding domain"/>
    <property type="match status" value="1"/>
</dbReference>
<evidence type="ECO:0000313" key="9">
    <source>
        <dbReference type="Proteomes" id="UP001501237"/>
    </source>
</evidence>
<keyword evidence="4" id="KW-0238">DNA-binding</keyword>
<keyword evidence="5" id="KW-0804">Transcription</keyword>
<comment type="similarity">
    <text evidence="1">Belongs to the sigma-70 factor family. ECF subfamily.</text>
</comment>
<dbReference type="Proteomes" id="UP001501237">
    <property type="component" value="Unassembled WGS sequence"/>
</dbReference>
<evidence type="ECO:0000256" key="2">
    <source>
        <dbReference type="ARBA" id="ARBA00023015"/>
    </source>
</evidence>
<evidence type="ECO:0000256" key="5">
    <source>
        <dbReference type="ARBA" id="ARBA00023163"/>
    </source>
</evidence>
<gene>
    <name evidence="8" type="primary">rpoE</name>
    <name evidence="8" type="ORF">GCM10010468_29090</name>
</gene>
<protein>
    <submittedName>
        <fullName evidence="8">RNA polymerase sigma factor RpoE</fullName>
    </submittedName>
</protein>
<evidence type="ECO:0000259" key="7">
    <source>
        <dbReference type="Pfam" id="PF08281"/>
    </source>
</evidence>
<accession>A0ABP6Q997</accession>
<dbReference type="NCBIfam" id="TIGR02937">
    <property type="entry name" value="sigma70-ECF"/>
    <property type="match status" value="1"/>
</dbReference>
<dbReference type="InterPro" id="IPR039425">
    <property type="entry name" value="RNA_pol_sigma-70-like"/>
</dbReference>
<evidence type="ECO:0000313" key="8">
    <source>
        <dbReference type="EMBL" id="GAA3210868.1"/>
    </source>
</evidence>
<dbReference type="InterPro" id="IPR013324">
    <property type="entry name" value="RNA_pol_sigma_r3/r4-like"/>
</dbReference>
<dbReference type="CDD" id="cd06171">
    <property type="entry name" value="Sigma70_r4"/>
    <property type="match status" value="1"/>
</dbReference>
<dbReference type="Pfam" id="PF04542">
    <property type="entry name" value="Sigma70_r2"/>
    <property type="match status" value="1"/>
</dbReference>
<evidence type="ECO:0000256" key="3">
    <source>
        <dbReference type="ARBA" id="ARBA00023082"/>
    </source>
</evidence>
<keyword evidence="3" id="KW-0731">Sigma factor</keyword>
<dbReference type="SUPFAM" id="SSF88659">
    <property type="entry name" value="Sigma3 and sigma4 domains of RNA polymerase sigma factors"/>
    <property type="match status" value="1"/>
</dbReference>
<evidence type="ECO:0000256" key="4">
    <source>
        <dbReference type="ARBA" id="ARBA00023125"/>
    </source>
</evidence>
<dbReference type="InterPro" id="IPR013325">
    <property type="entry name" value="RNA_pol_sigma_r2"/>
</dbReference>
<dbReference type="Pfam" id="PF08281">
    <property type="entry name" value="Sigma70_r4_2"/>
    <property type="match status" value="1"/>
</dbReference>
<name>A0ABP6Q997_9ACTN</name>
<proteinExistence type="inferred from homology"/>
<dbReference type="Gene3D" id="1.10.1740.10">
    <property type="match status" value="1"/>
</dbReference>
<organism evidence="8 9">
    <name type="scientific">Actinocorallia longicatena</name>
    <dbReference type="NCBI Taxonomy" id="111803"/>
    <lineage>
        <taxon>Bacteria</taxon>
        <taxon>Bacillati</taxon>
        <taxon>Actinomycetota</taxon>
        <taxon>Actinomycetes</taxon>
        <taxon>Streptosporangiales</taxon>
        <taxon>Thermomonosporaceae</taxon>
        <taxon>Actinocorallia</taxon>
    </lineage>
</organism>
<dbReference type="InterPro" id="IPR036388">
    <property type="entry name" value="WH-like_DNA-bd_sf"/>
</dbReference>
<dbReference type="PANTHER" id="PTHR43133">
    <property type="entry name" value="RNA POLYMERASE ECF-TYPE SIGMA FACTO"/>
    <property type="match status" value="1"/>
</dbReference>
<dbReference type="EMBL" id="BAAAUV010000006">
    <property type="protein sequence ID" value="GAA3210868.1"/>
    <property type="molecule type" value="Genomic_DNA"/>
</dbReference>
<comment type="caution">
    <text evidence="8">The sequence shown here is derived from an EMBL/GenBank/DDBJ whole genome shotgun (WGS) entry which is preliminary data.</text>
</comment>
<dbReference type="InterPro" id="IPR013249">
    <property type="entry name" value="RNA_pol_sigma70_r4_t2"/>
</dbReference>
<evidence type="ECO:0000259" key="6">
    <source>
        <dbReference type="Pfam" id="PF04542"/>
    </source>
</evidence>
<reference evidence="9" key="1">
    <citation type="journal article" date="2019" name="Int. J. Syst. Evol. Microbiol.">
        <title>The Global Catalogue of Microorganisms (GCM) 10K type strain sequencing project: providing services to taxonomists for standard genome sequencing and annotation.</title>
        <authorList>
            <consortium name="The Broad Institute Genomics Platform"/>
            <consortium name="The Broad Institute Genome Sequencing Center for Infectious Disease"/>
            <person name="Wu L."/>
            <person name="Ma J."/>
        </authorList>
    </citation>
    <scope>NUCLEOTIDE SEQUENCE [LARGE SCALE GENOMIC DNA]</scope>
    <source>
        <strain evidence="9">JCM 9377</strain>
    </source>
</reference>
<dbReference type="PANTHER" id="PTHR43133:SF8">
    <property type="entry name" value="RNA POLYMERASE SIGMA FACTOR HI_1459-RELATED"/>
    <property type="match status" value="1"/>
</dbReference>
<feature type="domain" description="RNA polymerase sigma factor 70 region 4 type 2" evidence="7">
    <location>
        <begin position="119"/>
        <end position="169"/>
    </location>
</feature>
<evidence type="ECO:0000256" key="1">
    <source>
        <dbReference type="ARBA" id="ARBA00010641"/>
    </source>
</evidence>
<dbReference type="InterPro" id="IPR014284">
    <property type="entry name" value="RNA_pol_sigma-70_dom"/>
</dbReference>
<keyword evidence="9" id="KW-1185">Reference proteome</keyword>